<keyword evidence="7" id="KW-1003">Cell membrane</keyword>
<keyword evidence="9 14" id="KW-1133">Transmembrane helix</keyword>
<dbReference type="Pfam" id="PF01554">
    <property type="entry name" value="MatE"/>
    <property type="match status" value="2"/>
</dbReference>
<dbReference type="OrthoDB" id="9811110at2"/>
<evidence type="ECO:0000256" key="9">
    <source>
        <dbReference type="ARBA" id="ARBA00022989"/>
    </source>
</evidence>
<comment type="caution">
    <text evidence="15">The sequence shown here is derived from an EMBL/GenBank/DDBJ whole genome shotgun (WGS) entry which is preliminary data.</text>
</comment>
<dbReference type="AlphaFoldDB" id="G5GIQ2"/>
<feature type="transmembrane region" description="Helical" evidence="14">
    <location>
        <begin position="70"/>
        <end position="93"/>
    </location>
</feature>
<evidence type="ECO:0000313" key="15">
    <source>
        <dbReference type="EMBL" id="EHI55306.1"/>
    </source>
</evidence>
<dbReference type="HOGENOM" id="CLU_012893_0_1_9"/>
<feature type="transmembrane region" description="Helical" evidence="14">
    <location>
        <begin position="186"/>
        <end position="210"/>
    </location>
</feature>
<dbReference type="GO" id="GO:0042910">
    <property type="term" value="F:xenobiotic transmembrane transporter activity"/>
    <property type="evidence" value="ECO:0007669"/>
    <property type="project" value="InterPro"/>
</dbReference>
<organism evidence="15 16">
    <name type="scientific">Johnsonella ignava ATCC 51276</name>
    <dbReference type="NCBI Taxonomy" id="679200"/>
    <lineage>
        <taxon>Bacteria</taxon>
        <taxon>Bacillati</taxon>
        <taxon>Bacillota</taxon>
        <taxon>Clostridia</taxon>
        <taxon>Lachnospirales</taxon>
        <taxon>Lachnospiraceae</taxon>
        <taxon>Johnsonella</taxon>
    </lineage>
</organism>
<dbReference type="eggNOG" id="COG0534">
    <property type="taxonomic scope" value="Bacteria"/>
</dbReference>
<dbReference type="InterPro" id="IPR048279">
    <property type="entry name" value="MdtK-like"/>
</dbReference>
<feature type="transmembrane region" description="Helical" evidence="14">
    <location>
        <begin position="340"/>
        <end position="361"/>
    </location>
</feature>
<comment type="subcellular location">
    <subcellularLocation>
        <location evidence="2">Cell membrane</location>
        <topology evidence="2">Multi-pass membrane protein</topology>
    </subcellularLocation>
</comment>
<evidence type="ECO:0000256" key="11">
    <source>
        <dbReference type="ARBA" id="ARBA00023136"/>
    </source>
</evidence>
<evidence type="ECO:0000256" key="6">
    <source>
        <dbReference type="ARBA" id="ARBA00022449"/>
    </source>
</evidence>
<dbReference type="GO" id="GO:0015297">
    <property type="term" value="F:antiporter activity"/>
    <property type="evidence" value="ECO:0007669"/>
    <property type="project" value="UniProtKB-KW"/>
</dbReference>
<evidence type="ECO:0000256" key="14">
    <source>
        <dbReference type="SAM" id="Phobius"/>
    </source>
</evidence>
<dbReference type="Proteomes" id="UP000003011">
    <property type="component" value="Unassembled WGS sequence"/>
</dbReference>
<dbReference type="PIRSF" id="PIRSF006603">
    <property type="entry name" value="DinF"/>
    <property type="match status" value="1"/>
</dbReference>
<keyword evidence="16" id="KW-1185">Reference proteome</keyword>
<gene>
    <name evidence="15" type="ORF">HMPREF9333_01442</name>
</gene>
<dbReference type="RefSeq" id="WP_005541093.1">
    <property type="nucleotide sequence ID" value="NZ_JH378833.1"/>
</dbReference>
<feature type="transmembrane region" description="Helical" evidence="14">
    <location>
        <begin position="114"/>
        <end position="137"/>
    </location>
</feature>
<evidence type="ECO:0000256" key="7">
    <source>
        <dbReference type="ARBA" id="ARBA00022475"/>
    </source>
</evidence>
<dbReference type="InterPro" id="IPR050222">
    <property type="entry name" value="MATE_MdtK"/>
</dbReference>
<feature type="transmembrane region" description="Helical" evidence="14">
    <location>
        <begin position="37"/>
        <end position="58"/>
    </location>
</feature>
<dbReference type="PATRIC" id="fig|679200.3.peg.1529"/>
<keyword evidence="11 14" id="KW-0472">Membrane</keyword>
<evidence type="ECO:0000256" key="10">
    <source>
        <dbReference type="ARBA" id="ARBA00023065"/>
    </source>
</evidence>
<sequence length="468" mass="50960">MSEKQNTKESTHTAESDLKNTQTQKENRMGTEPIGKLLISMSTPIIISMFIQAMYNIIDSIFVAKYSSEALAAVSLAFPVQALMISVGSGTGIGINAFLSRSLGEGRKDEARSAALNGVFLAFLSFAAFALFGLFASGSFFTSQTDNPVTAKFGADYLYIVCIFSAGIMFEITYERILQATGNSFYSMITQSIGAVINIILDPILIFGLFGMPKLGISGAAIATVIGQSAAALLALYFNIYKNKEFSISIKGFKPSLKTIAVIYSVGVPSIIMQSITSVMVYFLNKILISFSEAAVTVLGVYFKTNSFIIYPVFGLTNGMIPIVAYNYGAKRKSRIKKTIIYSAVASTVIMLIGLAIFQIFPQKLMGLFNASGILLTLGVRALRIISLCFIFAGFNIVLSSMYQALGNGLYSLYLSLLRQIAIILPVAYLLSKHFGLEYTWYCFPIAEIAALAFNLFLLKKISLKLPK</sequence>
<comment type="similarity">
    <text evidence="3">Belongs to the multi antimicrobial extrusion (MATE) (TC 2.A.66.1) family.</text>
</comment>
<dbReference type="PANTHER" id="PTHR43298">
    <property type="entry name" value="MULTIDRUG RESISTANCE PROTEIN NORM-RELATED"/>
    <property type="match status" value="1"/>
</dbReference>
<keyword evidence="10" id="KW-0406">Ion transport</keyword>
<feature type="transmembrane region" description="Helical" evidence="14">
    <location>
        <begin position="216"/>
        <end position="240"/>
    </location>
</feature>
<dbReference type="PANTHER" id="PTHR43298:SF2">
    <property type="entry name" value="FMN_FAD EXPORTER YEEO-RELATED"/>
    <property type="match status" value="1"/>
</dbReference>
<evidence type="ECO:0000256" key="1">
    <source>
        <dbReference type="ARBA" id="ARBA00003408"/>
    </source>
</evidence>
<feature type="transmembrane region" description="Helical" evidence="14">
    <location>
        <begin position="439"/>
        <end position="459"/>
    </location>
</feature>
<comment type="function">
    <text evidence="1">Multidrug efflux pump.</text>
</comment>
<keyword evidence="8 14" id="KW-0812">Transmembrane</keyword>
<evidence type="ECO:0000313" key="16">
    <source>
        <dbReference type="Proteomes" id="UP000003011"/>
    </source>
</evidence>
<evidence type="ECO:0000256" key="3">
    <source>
        <dbReference type="ARBA" id="ARBA00010199"/>
    </source>
</evidence>
<dbReference type="CDD" id="cd13144">
    <property type="entry name" value="MATE_like_4"/>
    <property type="match status" value="1"/>
</dbReference>
<evidence type="ECO:0000256" key="5">
    <source>
        <dbReference type="ARBA" id="ARBA00022448"/>
    </source>
</evidence>
<evidence type="ECO:0000256" key="2">
    <source>
        <dbReference type="ARBA" id="ARBA00004651"/>
    </source>
</evidence>
<dbReference type="GO" id="GO:0005886">
    <property type="term" value="C:plasma membrane"/>
    <property type="evidence" value="ECO:0007669"/>
    <property type="project" value="UniProtKB-SubCell"/>
</dbReference>
<evidence type="ECO:0000256" key="4">
    <source>
        <dbReference type="ARBA" id="ARBA00020268"/>
    </source>
</evidence>
<keyword evidence="5" id="KW-0813">Transport</keyword>
<reference evidence="15 16" key="1">
    <citation type="submission" date="2011-08" db="EMBL/GenBank/DDBJ databases">
        <title>The Genome Sequence of Johnsonella ignava ATCC 51276.</title>
        <authorList>
            <consortium name="The Broad Institute Genome Sequencing Platform"/>
            <person name="Earl A."/>
            <person name="Ward D."/>
            <person name="Feldgarden M."/>
            <person name="Gevers D."/>
            <person name="Izard J."/>
            <person name="Blanton J.M."/>
            <person name="Baranova O.V."/>
            <person name="Dewhirst F.E."/>
            <person name="Young S.K."/>
            <person name="Zeng Q."/>
            <person name="Gargeya S."/>
            <person name="Fitzgerald M."/>
            <person name="Haas B."/>
            <person name="Abouelleil A."/>
            <person name="Alvarado L."/>
            <person name="Arachchi H.M."/>
            <person name="Berlin A."/>
            <person name="Brown A."/>
            <person name="Chapman S.B."/>
            <person name="Chen Z."/>
            <person name="Dunbar C."/>
            <person name="Freedman E."/>
            <person name="Gearin G."/>
            <person name="Gellesch M."/>
            <person name="Goldberg J."/>
            <person name="Griggs A."/>
            <person name="Gujja S."/>
            <person name="Heiman D."/>
            <person name="Howarth C."/>
            <person name="Larson L."/>
            <person name="Lui A."/>
            <person name="MacDonald P.J.P."/>
            <person name="Montmayeur A."/>
            <person name="Murphy C."/>
            <person name="Neiman D."/>
            <person name="Pearson M."/>
            <person name="Priest M."/>
            <person name="Roberts A."/>
            <person name="Saif S."/>
            <person name="Shea T."/>
            <person name="Shenoy N."/>
            <person name="Sisk P."/>
            <person name="Stolte C."/>
            <person name="Sykes S."/>
            <person name="Wortman J."/>
            <person name="Nusbaum C."/>
            <person name="Birren B."/>
        </authorList>
    </citation>
    <scope>NUCLEOTIDE SEQUENCE [LARGE SCALE GENOMIC DNA]</scope>
    <source>
        <strain evidence="15 16">ATCC 51276</strain>
    </source>
</reference>
<feature type="transmembrane region" description="Helical" evidence="14">
    <location>
        <begin position="157"/>
        <end position="174"/>
    </location>
</feature>
<feature type="transmembrane region" description="Helical" evidence="14">
    <location>
        <begin position="373"/>
        <end position="399"/>
    </location>
</feature>
<evidence type="ECO:0000256" key="13">
    <source>
        <dbReference type="SAM" id="MobiDB-lite"/>
    </source>
</evidence>
<evidence type="ECO:0000256" key="12">
    <source>
        <dbReference type="ARBA" id="ARBA00031636"/>
    </source>
</evidence>
<dbReference type="EMBL" id="ACZL01000023">
    <property type="protein sequence ID" value="EHI55306.1"/>
    <property type="molecule type" value="Genomic_DNA"/>
</dbReference>
<evidence type="ECO:0000256" key="8">
    <source>
        <dbReference type="ARBA" id="ARBA00022692"/>
    </source>
</evidence>
<dbReference type="InterPro" id="IPR002528">
    <property type="entry name" value="MATE_fam"/>
</dbReference>
<name>G5GIQ2_9FIRM</name>
<dbReference type="GO" id="GO:0006811">
    <property type="term" value="P:monoatomic ion transport"/>
    <property type="evidence" value="ECO:0007669"/>
    <property type="project" value="UniProtKB-KW"/>
</dbReference>
<accession>G5GIQ2</accession>
<feature type="transmembrane region" description="Helical" evidence="14">
    <location>
        <begin position="261"/>
        <end position="284"/>
    </location>
</feature>
<feature type="region of interest" description="Disordered" evidence="13">
    <location>
        <begin position="1"/>
        <end position="28"/>
    </location>
</feature>
<keyword evidence="6" id="KW-0050">Antiport</keyword>
<dbReference type="NCBIfam" id="TIGR00797">
    <property type="entry name" value="matE"/>
    <property type="match status" value="1"/>
</dbReference>
<protein>
    <recommendedName>
        <fullName evidence="4">Probable multidrug resistance protein NorM</fullName>
    </recommendedName>
    <alternativeName>
        <fullName evidence="12">Multidrug-efflux transporter</fullName>
    </alternativeName>
</protein>
<feature type="compositionally biased region" description="Basic and acidic residues" evidence="13">
    <location>
        <begin position="1"/>
        <end position="18"/>
    </location>
</feature>
<proteinExistence type="inferred from homology"/>
<feature type="transmembrane region" description="Helical" evidence="14">
    <location>
        <begin position="308"/>
        <end position="328"/>
    </location>
</feature>
<feature type="transmembrane region" description="Helical" evidence="14">
    <location>
        <begin position="411"/>
        <end position="432"/>
    </location>
</feature>
<dbReference type="STRING" id="679200.HMPREF9333_01442"/>